<evidence type="ECO:0000313" key="10">
    <source>
        <dbReference type="Proteomes" id="UP000001307"/>
    </source>
</evidence>
<feature type="compositionally biased region" description="Polar residues" evidence="7">
    <location>
        <begin position="197"/>
        <end position="213"/>
    </location>
</feature>
<comment type="subcellular location">
    <subcellularLocation>
        <location evidence="1">Membrane</location>
        <topology evidence="1">Multi-pass membrane protein</topology>
    </subcellularLocation>
</comment>
<evidence type="ECO:0000313" key="9">
    <source>
        <dbReference type="EMBL" id="CBY15999.1"/>
    </source>
</evidence>
<feature type="region of interest" description="Disordered" evidence="7">
    <location>
        <begin position="483"/>
        <end position="561"/>
    </location>
</feature>
<dbReference type="EMBL" id="FN653795">
    <property type="protein sequence ID" value="CBY15999.1"/>
    <property type="molecule type" value="Genomic_DNA"/>
</dbReference>
<proteinExistence type="inferred from homology"/>
<dbReference type="InterPro" id="IPR001727">
    <property type="entry name" value="GDT1-like"/>
</dbReference>
<organism evidence="9">
    <name type="scientific">Oikopleura dioica</name>
    <name type="common">Tunicate</name>
    <dbReference type="NCBI Taxonomy" id="34765"/>
    <lineage>
        <taxon>Eukaryota</taxon>
        <taxon>Metazoa</taxon>
        <taxon>Chordata</taxon>
        <taxon>Tunicata</taxon>
        <taxon>Appendicularia</taxon>
        <taxon>Copelata</taxon>
        <taxon>Oikopleuridae</taxon>
        <taxon>Oikopleura</taxon>
    </lineage>
</organism>
<protein>
    <recommendedName>
        <fullName evidence="11">GDT1 family protein</fullName>
    </recommendedName>
</protein>
<keyword evidence="5 8" id="KW-0472">Membrane</keyword>
<feature type="compositionally biased region" description="Polar residues" evidence="7">
    <location>
        <begin position="124"/>
        <end position="133"/>
    </location>
</feature>
<dbReference type="PANTHER" id="PTHR12608">
    <property type="entry name" value="TRANSMEMBRANE PROTEIN HTP-1 RELATED"/>
    <property type="match status" value="1"/>
</dbReference>
<feature type="coiled-coil region" evidence="6">
    <location>
        <begin position="223"/>
        <end position="269"/>
    </location>
</feature>
<evidence type="ECO:0000256" key="6">
    <source>
        <dbReference type="SAM" id="Coils"/>
    </source>
</evidence>
<sequence length="932" mass="105550">FVSEDYDINKQEQNDFSNEADLIEYVKSENASKLNPLKTSRSMSSIGDVDDLLRSSNESFGRLGQKKPVLGTESKGDSDYSDDSSDDGESADVNNIQMDIGDLTPAKESVKTPPGDHFDIDVSLTESSDVNTPSKSQSQSVTKSSSLGGSRFLKKIPIKAQNNSVSESSNGVSVSKQSYTSVSSSVKKVPSKTPQSTKTQKSSRASEIPSISVQIEKKRKEEEAKIEQELRGIQLKLQEQRQDKYNQLMEEHDKELMRIHNSIQELTENQKQESYGELESIKKKFVDDKDKILMEETERHERELTETLEKITSEFSKEKALAIENEKRKIRSERLKIEDISEKQFKLKSAEIRAEIEANDNERLKLLQTQLTKQKYETQKLQEQDKNLFDKLRNSRHEVEDQHKAELLEMQEAHEKQKRAMIKSQENEIKRLESNHLDQVTALHKSFEDRLEMKKTSLENKRKEFDRRVEKWEADHSTRTMAWASRNMERKNVHERQTLEASSRSCKHKEVVDLPHNTSNNSSRGSDQPLTTKELDETAQSQTRPKTRMQGNDESGTNAQPASLRLQEYLKSLEEKINSFQALSRSSEPDFTSTKKPTSNESRFNSVTGVYSSERWRSYYGEDYKYIPAKSILNDRIINDYNDSCNLLLCGGSFCYSRYRRSHLLLTQEVVDSESSKESKNDISEELKLKIAEVPELGFDHGFLSSLSVILVSEIGDKTFFIAAIMAMKYSRLTIFTGAILALATMTVMSVLMGALTTIIPRYITFYVSTALFALFGLKMLKEGFDMKPDSGLEEMEEVQQELKEMDEERERKTGDIESQGPVRASAKLRSCFSAVFLQAFTMTFLAEWGDRSQLTTIILGAREDILGVIVGGILGHSICTGMAVVGGRLIATKISVRTVTIIGGVVFLIFALSAFAFQDMDELELPAAPSP</sequence>
<feature type="region of interest" description="Disordered" evidence="7">
    <location>
        <begin position="29"/>
        <end position="222"/>
    </location>
</feature>
<feature type="transmembrane region" description="Helical" evidence="8">
    <location>
        <begin position="899"/>
        <end position="918"/>
    </location>
</feature>
<accession>E4Y2A5</accession>
<dbReference type="GO" id="GO:0015085">
    <property type="term" value="F:calcium ion transmembrane transporter activity"/>
    <property type="evidence" value="ECO:0007669"/>
    <property type="project" value="TreeGrafter"/>
</dbReference>
<evidence type="ECO:0000256" key="4">
    <source>
        <dbReference type="ARBA" id="ARBA00022989"/>
    </source>
</evidence>
<feature type="transmembrane region" description="Helical" evidence="8">
    <location>
        <begin position="733"/>
        <end position="753"/>
    </location>
</feature>
<feature type="compositionally biased region" description="Basic and acidic residues" evidence="7">
    <location>
        <begin position="108"/>
        <end position="120"/>
    </location>
</feature>
<feature type="compositionally biased region" description="Polar residues" evidence="7">
    <location>
        <begin position="516"/>
        <end position="531"/>
    </location>
</feature>
<dbReference type="InterPro" id="IPR049555">
    <property type="entry name" value="GDT1-like_CS"/>
</dbReference>
<evidence type="ECO:0000256" key="5">
    <source>
        <dbReference type="ARBA" id="ARBA00023136"/>
    </source>
</evidence>
<evidence type="ECO:0000256" key="8">
    <source>
        <dbReference type="SAM" id="Phobius"/>
    </source>
</evidence>
<feature type="non-terminal residue" evidence="9">
    <location>
        <position position="1"/>
    </location>
</feature>
<evidence type="ECO:0000256" key="2">
    <source>
        <dbReference type="ARBA" id="ARBA00009190"/>
    </source>
</evidence>
<dbReference type="GO" id="GO:0005794">
    <property type="term" value="C:Golgi apparatus"/>
    <property type="evidence" value="ECO:0007669"/>
    <property type="project" value="TreeGrafter"/>
</dbReference>
<dbReference type="GO" id="GO:0032468">
    <property type="term" value="P:Golgi calcium ion homeostasis"/>
    <property type="evidence" value="ECO:0007669"/>
    <property type="project" value="TreeGrafter"/>
</dbReference>
<feature type="compositionally biased region" description="Polar residues" evidence="7">
    <location>
        <begin position="29"/>
        <end position="45"/>
    </location>
</feature>
<dbReference type="PROSITE" id="PS01214">
    <property type="entry name" value="UPF0016"/>
    <property type="match status" value="1"/>
</dbReference>
<feature type="coiled-coil region" evidence="6">
    <location>
        <begin position="294"/>
        <end position="475"/>
    </location>
</feature>
<evidence type="ECO:0000256" key="3">
    <source>
        <dbReference type="ARBA" id="ARBA00022692"/>
    </source>
</evidence>
<dbReference type="OrthoDB" id="442680at2759"/>
<reference evidence="9" key="1">
    <citation type="journal article" date="2010" name="Science">
        <title>Plasticity of animal genome architecture unmasked by rapid evolution of a pelagic tunicate.</title>
        <authorList>
            <person name="Denoeud F."/>
            <person name="Henriet S."/>
            <person name="Mungpakdee S."/>
            <person name="Aury J.M."/>
            <person name="Da Silva C."/>
            <person name="Brinkmann H."/>
            <person name="Mikhaleva J."/>
            <person name="Olsen L.C."/>
            <person name="Jubin C."/>
            <person name="Canestro C."/>
            <person name="Bouquet J.M."/>
            <person name="Danks G."/>
            <person name="Poulain J."/>
            <person name="Campsteijn C."/>
            <person name="Adamski M."/>
            <person name="Cross I."/>
            <person name="Yadetie F."/>
            <person name="Muffato M."/>
            <person name="Louis A."/>
            <person name="Butcher S."/>
            <person name="Tsagkogeorga G."/>
            <person name="Konrad A."/>
            <person name="Singh S."/>
            <person name="Jensen M.F."/>
            <person name="Cong E.H."/>
            <person name="Eikeseth-Otteraa H."/>
            <person name="Noel B."/>
            <person name="Anthouard V."/>
            <person name="Porcel B.M."/>
            <person name="Kachouri-Lafond R."/>
            <person name="Nishino A."/>
            <person name="Ugolini M."/>
            <person name="Chourrout P."/>
            <person name="Nishida H."/>
            <person name="Aasland R."/>
            <person name="Huzurbazar S."/>
            <person name="Westhof E."/>
            <person name="Delsuc F."/>
            <person name="Lehrach H."/>
            <person name="Reinhardt R."/>
            <person name="Weissenbach J."/>
            <person name="Roy S.W."/>
            <person name="Artiguenave F."/>
            <person name="Postlethwait J.H."/>
            <person name="Manak J.R."/>
            <person name="Thompson E.M."/>
            <person name="Jaillon O."/>
            <person name="Du Pasquier L."/>
            <person name="Boudinot P."/>
            <person name="Liberles D.A."/>
            <person name="Volff J.N."/>
            <person name="Philippe H."/>
            <person name="Lenhard B."/>
            <person name="Roest Crollius H."/>
            <person name="Wincker P."/>
            <person name="Chourrout D."/>
        </authorList>
    </citation>
    <scope>NUCLEOTIDE SEQUENCE [LARGE SCALE GENOMIC DNA]</scope>
</reference>
<gene>
    <name evidence="9" type="ORF">GSOID_T00016297001</name>
</gene>
<keyword evidence="4 8" id="KW-1133">Transmembrane helix</keyword>
<dbReference type="GO" id="GO:0032472">
    <property type="term" value="P:Golgi calcium ion transport"/>
    <property type="evidence" value="ECO:0007669"/>
    <property type="project" value="TreeGrafter"/>
</dbReference>
<feature type="compositionally biased region" description="Acidic residues" evidence="7">
    <location>
        <begin position="79"/>
        <end position="90"/>
    </location>
</feature>
<evidence type="ECO:0000256" key="1">
    <source>
        <dbReference type="ARBA" id="ARBA00004141"/>
    </source>
</evidence>
<feature type="compositionally biased region" description="Low complexity" evidence="7">
    <location>
        <begin position="134"/>
        <end position="150"/>
    </location>
</feature>
<dbReference type="Pfam" id="PF01169">
    <property type="entry name" value="GDT1"/>
    <property type="match status" value="2"/>
</dbReference>
<comment type="similarity">
    <text evidence="2">Belongs to the GDT1 family.</text>
</comment>
<dbReference type="PANTHER" id="PTHR12608:SF1">
    <property type="entry name" value="TRANSMEMBRANE PROTEIN 165"/>
    <property type="match status" value="1"/>
</dbReference>
<dbReference type="GO" id="GO:0005384">
    <property type="term" value="F:manganese ion transmembrane transporter activity"/>
    <property type="evidence" value="ECO:0007669"/>
    <property type="project" value="TreeGrafter"/>
</dbReference>
<feature type="region of interest" description="Disordered" evidence="7">
    <location>
        <begin position="581"/>
        <end position="603"/>
    </location>
</feature>
<evidence type="ECO:0000256" key="7">
    <source>
        <dbReference type="SAM" id="MobiDB-lite"/>
    </source>
</evidence>
<feature type="transmembrane region" description="Helical" evidence="8">
    <location>
        <begin position="759"/>
        <end position="778"/>
    </location>
</feature>
<name>E4Y2A5_OIKDI</name>
<keyword evidence="10" id="KW-1185">Reference proteome</keyword>
<evidence type="ECO:0008006" key="11">
    <source>
        <dbReference type="Google" id="ProtNLM"/>
    </source>
</evidence>
<feature type="compositionally biased region" description="Polar residues" evidence="7">
    <location>
        <begin position="538"/>
        <end position="561"/>
    </location>
</feature>
<feature type="compositionally biased region" description="Basic and acidic residues" evidence="7">
    <location>
        <begin position="487"/>
        <end position="498"/>
    </location>
</feature>
<feature type="compositionally biased region" description="Low complexity" evidence="7">
    <location>
        <begin position="162"/>
        <end position="196"/>
    </location>
</feature>
<dbReference type="AlphaFoldDB" id="E4Y2A5"/>
<feature type="transmembrane region" description="Helical" evidence="8">
    <location>
        <begin position="866"/>
        <end position="887"/>
    </location>
</feature>
<dbReference type="GO" id="GO:0016020">
    <property type="term" value="C:membrane"/>
    <property type="evidence" value="ECO:0007669"/>
    <property type="project" value="UniProtKB-SubCell"/>
</dbReference>
<keyword evidence="6" id="KW-0175">Coiled coil</keyword>
<dbReference type="Proteomes" id="UP000001307">
    <property type="component" value="Unassembled WGS sequence"/>
</dbReference>
<dbReference type="InParanoid" id="E4Y2A5"/>
<keyword evidence="3 8" id="KW-0812">Transmembrane</keyword>